<dbReference type="InterPro" id="IPR000850">
    <property type="entry name" value="Adenylat/UMP-CMP_kin"/>
</dbReference>
<dbReference type="Pfam" id="PF00406">
    <property type="entry name" value="ADK"/>
    <property type="match status" value="1"/>
</dbReference>
<dbReference type="Proteomes" id="UP000503462">
    <property type="component" value="Chromosome 1"/>
</dbReference>
<evidence type="ECO:0000256" key="1">
    <source>
        <dbReference type="ARBA" id="ARBA00022679"/>
    </source>
</evidence>
<name>A0A6H0XPA3_9PEZI</name>
<keyword evidence="2" id="KW-0547">Nucleotide-binding</keyword>
<dbReference type="SUPFAM" id="SSF52540">
    <property type="entry name" value="P-loop containing nucleoside triphosphate hydrolases"/>
    <property type="match status" value="1"/>
</dbReference>
<reference evidence="5 6" key="1">
    <citation type="journal article" date="2016" name="Sci. Rep.">
        <title>Peltaster fructicola genome reveals evolution from an invasive phytopathogen to an ectophytic parasite.</title>
        <authorList>
            <person name="Xu C."/>
            <person name="Chen H."/>
            <person name="Gleason M.L."/>
            <person name="Xu J.R."/>
            <person name="Liu H."/>
            <person name="Zhang R."/>
            <person name="Sun G."/>
        </authorList>
    </citation>
    <scope>NUCLEOTIDE SEQUENCE [LARGE SCALE GENOMIC DNA]</scope>
    <source>
        <strain evidence="5 6">LNHT1506</strain>
    </source>
</reference>
<dbReference type="EMBL" id="CP051139">
    <property type="protein sequence ID" value="QIW96457.1"/>
    <property type="molecule type" value="Genomic_DNA"/>
</dbReference>
<dbReference type="GO" id="GO:0006139">
    <property type="term" value="P:nucleobase-containing compound metabolic process"/>
    <property type="evidence" value="ECO:0007669"/>
    <property type="project" value="InterPro"/>
</dbReference>
<dbReference type="PANTHER" id="PTHR23359">
    <property type="entry name" value="NUCLEOTIDE KINASE"/>
    <property type="match status" value="1"/>
</dbReference>
<dbReference type="OrthoDB" id="442176at2759"/>
<keyword evidence="6" id="KW-1185">Reference proteome</keyword>
<dbReference type="PROSITE" id="PS00113">
    <property type="entry name" value="ADENYLATE_KINASE"/>
    <property type="match status" value="1"/>
</dbReference>
<evidence type="ECO:0000256" key="2">
    <source>
        <dbReference type="ARBA" id="ARBA00022741"/>
    </source>
</evidence>
<evidence type="ECO:0000313" key="6">
    <source>
        <dbReference type="Proteomes" id="UP000503462"/>
    </source>
</evidence>
<proteinExistence type="inferred from homology"/>
<sequence>MSQNSSDTNQRDGNGSASLKTMSFKVCCVLGLPGAGKGTLCAMVKDQINFAHLSVGDHLRELCKSDANTTPLDRFGMTQNELKVLLDKRQSVPPHQITPIIRDALTTIRDAGQYAGVLLDGYPREMAQIADEEHDADFYPVCVMKLVCDPQTAKSRFLARRRAADDTGQVWDYRAEKFSRNQPDVDDTYKMILHEVSTEIDVGQEEAVKAMLKVLVGVM</sequence>
<evidence type="ECO:0000256" key="3">
    <source>
        <dbReference type="ARBA" id="ARBA00022777"/>
    </source>
</evidence>
<evidence type="ECO:0000256" key="4">
    <source>
        <dbReference type="RuleBase" id="RU003330"/>
    </source>
</evidence>
<dbReference type="AlphaFoldDB" id="A0A6H0XPA3"/>
<dbReference type="GO" id="GO:0019205">
    <property type="term" value="F:nucleobase-containing compound kinase activity"/>
    <property type="evidence" value="ECO:0007669"/>
    <property type="project" value="InterPro"/>
</dbReference>
<protein>
    <recommendedName>
        <fullName evidence="7">Adenylate kinase active site lid domain-containing protein</fullName>
    </recommendedName>
</protein>
<organism evidence="5 6">
    <name type="scientific">Peltaster fructicola</name>
    <dbReference type="NCBI Taxonomy" id="286661"/>
    <lineage>
        <taxon>Eukaryota</taxon>
        <taxon>Fungi</taxon>
        <taxon>Dikarya</taxon>
        <taxon>Ascomycota</taxon>
        <taxon>Pezizomycotina</taxon>
        <taxon>Dothideomycetes</taxon>
        <taxon>Dothideomycetes incertae sedis</taxon>
        <taxon>Peltaster</taxon>
    </lineage>
</organism>
<evidence type="ECO:0000313" key="5">
    <source>
        <dbReference type="EMBL" id="QIW96457.1"/>
    </source>
</evidence>
<evidence type="ECO:0008006" key="7">
    <source>
        <dbReference type="Google" id="ProtNLM"/>
    </source>
</evidence>
<accession>A0A6H0XPA3</accession>
<dbReference type="InterPro" id="IPR027417">
    <property type="entry name" value="P-loop_NTPase"/>
</dbReference>
<dbReference type="Gene3D" id="3.40.50.300">
    <property type="entry name" value="P-loop containing nucleotide triphosphate hydrolases"/>
    <property type="match status" value="1"/>
</dbReference>
<dbReference type="InterPro" id="IPR033690">
    <property type="entry name" value="Adenylat_kinase_CS"/>
</dbReference>
<keyword evidence="1 4" id="KW-0808">Transferase</keyword>
<gene>
    <name evidence="5" type="ORF">AMS68_001975</name>
</gene>
<dbReference type="PRINTS" id="PR00094">
    <property type="entry name" value="ADENYLTKNASE"/>
</dbReference>
<comment type="similarity">
    <text evidence="4">Belongs to the adenylate kinase family.</text>
</comment>
<dbReference type="GO" id="GO:0005524">
    <property type="term" value="F:ATP binding"/>
    <property type="evidence" value="ECO:0007669"/>
    <property type="project" value="InterPro"/>
</dbReference>
<keyword evidence="3 4" id="KW-0418">Kinase</keyword>